<proteinExistence type="predicted"/>
<feature type="compositionally biased region" description="Polar residues" evidence="1">
    <location>
        <begin position="56"/>
        <end position="76"/>
    </location>
</feature>
<comment type="caution">
    <text evidence="2">The sequence shown here is derived from an EMBL/GenBank/DDBJ whole genome shotgun (WGS) entry which is preliminary data.</text>
</comment>
<gene>
    <name evidence="2" type="ORF">PLXY2_LOCUS13508</name>
</gene>
<dbReference type="AlphaFoldDB" id="A0A8S4G469"/>
<feature type="region of interest" description="Disordered" evidence="1">
    <location>
        <begin position="51"/>
        <end position="85"/>
    </location>
</feature>
<evidence type="ECO:0000256" key="1">
    <source>
        <dbReference type="SAM" id="MobiDB-lite"/>
    </source>
</evidence>
<dbReference type="Proteomes" id="UP000653454">
    <property type="component" value="Unassembled WGS sequence"/>
</dbReference>
<evidence type="ECO:0000313" key="2">
    <source>
        <dbReference type="EMBL" id="CAG9135266.1"/>
    </source>
</evidence>
<name>A0A8S4G469_PLUXY</name>
<keyword evidence="3" id="KW-1185">Reference proteome</keyword>
<sequence>MRCFRLQWRPLAAGGQSRPCRQPRSICCPVPVSPRVTRVCRATMSFDKDELRDEALQTNRTPYTPSNDELNLSTSDIAHRKPSVE</sequence>
<evidence type="ECO:0000313" key="3">
    <source>
        <dbReference type="Proteomes" id="UP000653454"/>
    </source>
</evidence>
<dbReference type="EMBL" id="CAJHNJ030000098">
    <property type="protein sequence ID" value="CAG9135266.1"/>
    <property type="molecule type" value="Genomic_DNA"/>
</dbReference>
<protein>
    <submittedName>
        <fullName evidence="2">(diamondback moth) hypothetical protein</fullName>
    </submittedName>
</protein>
<reference evidence="2" key="1">
    <citation type="submission" date="2020-11" db="EMBL/GenBank/DDBJ databases">
        <authorList>
            <person name="Whiteford S."/>
        </authorList>
    </citation>
    <scope>NUCLEOTIDE SEQUENCE</scope>
</reference>
<accession>A0A8S4G469</accession>
<organism evidence="2 3">
    <name type="scientific">Plutella xylostella</name>
    <name type="common">Diamondback moth</name>
    <name type="synonym">Plutella maculipennis</name>
    <dbReference type="NCBI Taxonomy" id="51655"/>
    <lineage>
        <taxon>Eukaryota</taxon>
        <taxon>Metazoa</taxon>
        <taxon>Ecdysozoa</taxon>
        <taxon>Arthropoda</taxon>
        <taxon>Hexapoda</taxon>
        <taxon>Insecta</taxon>
        <taxon>Pterygota</taxon>
        <taxon>Neoptera</taxon>
        <taxon>Endopterygota</taxon>
        <taxon>Lepidoptera</taxon>
        <taxon>Glossata</taxon>
        <taxon>Ditrysia</taxon>
        <taxon>Yponomeutoidea</taxon>
        <taxon>Plutellidae</taxon>
        <taxon>Plutella</taxon>
    </lineage>
</organism>